<gene>
    <name evidence="1" type="ORF">CK203_070813</name>
</gene>
<protein>
    <submittedName>
        <fullName evidence="1">Uncharacterized protein</fullName>
    </submittedName>
</protein>
<reference evidence="1 2" key="1">
    <citation type="journal article" date="2018" name="PLoS Genet.">
        <title>Population sequencing reveals clonal diversity and ancestral inbreeding in the grapevine cultivar Chardonnay.</title>
        <authorList>
            <person name="Roach M.J."/>
            <person name="Johnson D.L."/>
            <person name="Bohlmann J."/>
            <person name="van Vuuren H.J."/>
            <person name="Jones S.J."/>
            <person name="Pretorius I.S."/>
            <person name="Schmidt S.A."/>
            <person name="Borneman A.R."/>
        </authorList>
    </citation>
    <scope>NUCLEOTIDE SEQUENCE [LARGE SCALE GENOMIC DNA]</scope>
    <source>
        <strain evidence="2">cv. Chardonnay</strain>
        <tissue evidence="1">Leaf</tissue>
    </source>
</reference>
<evidence type="ECO:0000313" key="1">
    <source>
        <dbReference type="EMBL" id="RVW42469.1"/>
    </source>
</evidence>
<proteinExistence type="predicted"/>
<accession>A0A438E471</accession>
<evidence type="ECO:0000313" key="2">
    <source>
        <dbReference type="Proteomes" id="UP000288805"/>
    </source>
</evidence>
<name>A0A438E471_VITVI</name>
<dbReference type="EMBL" id="QGNW01001405">
    <property type="protein sequence ID" value="RVW42469.1"/>
    <property type="molecule type" value="Genomic_DNA"/>
</dbReference>
<organism evidence="1 2">
    <name type="scientific">Vitis vinifera</name>
    <name type="common">Grape</name>
    <dbReference type="NCBI Taxonomy" id="29760"/>
    <lineage>
        <taxon>Eukaryota</taxon>
        <taxon>Viridiplantae</taxon>
        <taxon>Streptophyta</taxon>
        <taxon>Embryophyta</taxon>
        <taxon>Tracheophyta</taxon>
        <taxon>Spermatophyta</taxon>
        <taxon>Magnoliopsida</taxon>
        <taxon>eudicotyledons</taxon>
        <taxon>Gunneridae</taxon>
        <taxon>Pentapetalae</taxon>
        <taxon>rosids</taxon>
        <taxon>Vitales</taxon>
        <taxon>Vitaceae</taxon>
        <taxon>Viteae</taxon>
        <taxon>Vitis</taxon>
    </lineage>
</organism>
<sequence>MGPCHSTPTKSYGTCFIGEEEGEWSSRGPRVGYGVGCGRLSKVGRKALKVERSSRWKMVRGLSFGWIGGVGINP</sequence>
<comment type="caution">
    <text evidence="1">The sequence shown here is derived from an EMBL/GenBank/DDBJ whole genome shotgun (WGS) entry which is preliminary data.</text>
</comment>
<dbReference type="Proteomes" id="UP000288805">
    <property type="component" value="Unassembled WGS sequence"/>
</dbReference>
<dbReference type="AlphaFoldDB" id="A0A438E471"/>